<evidence type="ECO:0000313" key="20">
    <source>
        <dbReference type="EMBL" id="ETR72403.1"/>
    </source>
</evidence>
<evidence type="ECO:0000256" key="7">
    <source>
        <dbReference type="ARBA" id="ARBA00007490"/>
    </source>
</evidence>
<evidence type="ECO:0000256" key="3">
    <source>
        <dbReference type="ARBA" id="ARBA00001522"/>
    </source>
</evidence>
<comment type="similarity">
    <text evidence="7">Belongs to the CobU/CobP family.</text>
</comment>
<name>A0A1V1PCB0_9BACT</name>
<dbReference type="InterPro" id="IPR003203">
    <property type="entry name" value="CobU/CobP"/>
</dbReference>
<keyword evidence="10" id="KW-0169">Cobalamin biosynthesis</keyword>
<keyword evidence="11" id="KW-0808">Transferase</keyword>
<dbReference type="Proteomes" id="UP000189670">
    <property type="component" value="Unassembled WGS sequence"/>
</dbReference>
<comment type="pathway">
    <text evidence="6">Cofactor biosynthesis; adenosylcobalamin biosynthesis; adenosylcobalamin from cob(II)yrinate a,c-diamide: step 5/7.</text>
</comment>
<accession>A0A1V1PCB0</accession>
<dbReference type="GO" id="GO:0043752">
    <property type="term" value="F:adenosylcobinamide kinase activity"/>
    <property type="evidence" value="ECO:0007669"/>
    <property type="project" value="UniProtKB-EC"/>
</dbReference>
<dbReference type="GO" id="GO:0008820">
    <property type="term" value="F:cobinamide phosphate guanylyltransferase activity"/>
    <property type="evidence" value="ECO:0007669"/>
    <property type="project" value="UniProtKB-EC"/>
</dbReference>
<evidence type="ECO:0000256" key="19">
    <source>
        <dbReference type="PIRSR" id="PIRSR006135-2"/>
    </source>
</evidence>
<evidence type="ECO:0000313" key="21">
    <source>
        <dbReference type="Proteomes" id="UP000189670"/>
    </source>
</evidence>
<evidence type="ECO:0000256" key="11">
    <source>
        <dbReference type="ARBA" id="ARBA00022679"/>
    </source>
</evidence>
<evidence type="ECO:0000256" key="5">
    <source>
        <dbReference type="ARBA" id="ARBA00004692"/>
    </source>
</evidence>
<evidence type="ECO:0000256" key="10">
    <source>
        <dbReference type="ARBA" id="ARBA00022573"/>
    </source>
</evidence>
<evidence type="ECO:0000256" key="8">
    <source>
        <dbReference type="ARBA" id="ARBA00012016"/>
    </source>
</evidence>
<comment type="catalytic activity">
    <reaction evidence="3">
        <text>adenosylcob(III)inamide + GTP = adenosylcob(III)inamide phosphate + GDP + H(+)</text>
        <dbReference type="Rhea" id="RHEA:15765"/>
        <dbReference type="ChEBI" id="CHEBI:2480"/>
        <dbReference type="ChEBI" id="CHEBI:15378"/>
        <dbReference type="ChEBI" id="CHEBI:37565"/>
        <dbReference type="ChEBI" id="CHEBI:58189"/>
        <dbReference type="ChEBI" id="CHEBI:58502"/>
        <dbReference type="EC" id="2.7.1.156"/>
    </reaction>
</comment>
<evidence type="ECO:0000256" key="4">
    <source>
        <dbReference type="ARBA" id="ARBA00003889"/>
    </source>
</evidence>
<comment type="function">
    <text evidence="4">Catalyzes ATP-dependent phosphorylation of adenosylcobinamide and addition of GMP to adenosylcobinamide phosphate.</text>
</comment>
<dbReference type="CDD" id="cd00544">
    <property type="entry name" value="CobU"/>
    <property type="match status" value="1"/>
</dbReference>
<dbReference type="GO" id="GO:0005525">
    <property type="term" value="F:GTP binding"/>
    <property type="evidence" value="ECO:0007669"/>
    <property type="project" value="UniProtKB-KW"/>
</dbReference>
<evidence type="ECO:0000256" key="9">
    <source>
        <dbReference type="ARBA" id="ARBA00012523"/>
    </source>
</evidence>
<dbReference type="EC" id="2.7.1.156" evidence="8"/>
<evidence type="ECO:0000256" key="6">
    <source>
        <dbReference type="ARBA" id="ARBA00005159"/>
    </source>
</evidence>
<dbReference type="EC" id="2.7.7.62" evidence="9"/>
<comment type="catalytic activity">
    <reaction evidence="2">
        <text>adenosylcob(III)inamide phosphate + GTP + H(+) = adenosylcob(III)inamide-GDP + diphosphate</text>
        <dbReference type="Rhea" id="RHEA:22712"/>
        <dbReference type="ChEBI" id="CHEBI:15378"/>
        <dbReference type="ChEBI" id="CHEBI:33019"/>
        <dbReference type="ChEBI" id="CHEBI:37565"/>
        <dbReference type="ChEBI" id="CHEBI:58502"/>
        <dbReference type="ChEBI" id="CHEBI:60487"/>
        <dbReference type="EC" id="2.7.7.62"/>
    </reaction>
</comment>
<dbReference type="PANTHER" id="PTHR34848">
    <property type="match status" value="1"/>
</dbReference>
<feature type="binding site" evidence="19">
    <location>
        <begin position="35"/>
        <end position="37"/>
    </location>
    <ligand>
        <name>GTP</name>
        <dbReference type="ChEBI" id="CHEBI:37565"/>
    </ligand>
</feature>
<dbReference type="UniPathway" id="UPA00148">
    <property type="reaction ID" value="UER00236"/>
</dbReference>
<dbReference type="SUPFAM" id="SSF52540">
    <property type="entry name" value="P-loop containing nucleoside triphosphate hydrolases"/>
    <property type="match status" value="1"/>
</dbReference>
<evidence type="ECO:0000256" key="1">
    <source>
        <dbReference type="ARBA" id="ARBA00000312"/>
    </source>
</evidence>
<feature type="active site" description="GMP-histidine intermediate" evidence="18">
    <location>
        <position position="51"/>
    </location>
</feature>
<organism evidence="20 21">
    <name type="scientific">Candidatus Magnetoglobus multicellularis str. Araruama</name>
    <dbReference type="NCBI Taxonomy" id="890399"/>
    <lineage>
        <taxon>Bacteria</taxon>
        <taxon>Pseudomonadati</taxon>
        <taxon>Thermodesulfobacteriota</taxon>
        <taxon>Desulfobacteria</taxon>
        <taxon>Desulfobacterales</taxon>
        <taxon>Desulfobacteraceae</taxon>
        <taxon>Candidatus Magnetoglobus</taxon>
    </lineage>
</organism>
<comment type="pathway">
    <text evidence="5">Cofactor biosynthesis; adenosylcobalamin biosynthesis; adenosylcobalamin from cob(II)yrinate a,c-diamide: step 6/7.</text>
</comment>
<dbReference type="AlphaFoldDB" id="A0A1V1PCB0"/>
<evidence type="ECO:0000256" key="17">
    <source>
        <dbReference type="ARBA" id="ARBA00030571"/>
    </source>
</evidence>
<keyword evidence="15 19" id="KW-0342">GTP-binding</keyword>
<reference evidence="21" key="1">
    <citation type="submission" date="2012-11" db="EMBL/GenBank/DDBJ databases">
        <authorList>
            <person name="Lucero-Rivera Y.E."/>
            <person name="Tovar-Ramirez D."/>
        </authorList>
    </citation>
    <scope>NUCLEOTIDE SEQUENCE [LARGE SCALE GENOMIC DNA]</scope>
    <source>
        <strain evidence="21">Araruama</strain>
    </source>
</reference>
<proteinExistence type="inferred from homology"/>
<gene>
    <name evidence="20" type="ORF">OMM_01760</name>
</gene>
<evidence type="ECO:0000256" key="18">
    <source>
        <dbReference type="PIRSR" id="PIRSR006135-1"/>
    </source>
</evidence>
<feature type="binding site" evidence="19">
    <location>
        <begin position="9"/>
        <end position="16"/>
    </location>
    <ligand>
        <name>GTP</name>
        <dbReference type="ChEBI" id="CHEBI:37565"/>
    </ligand>
</feature>
<dbReference type="GO" id="GO:0005524">
    <property type="term" value="F:ATP binding"/>
    <property type="evidence" value="ECO:0007669"/>
    <property type="project" value="UniProtKB-KW"/>
</dbReference>
<protein>
    <recommendedName>
        <fullName evidence="16">Adenosylcobinamide kinase</fullName>
        <ecNumber evidence="8">2.7.1.156</ecNumber>
        <ecNumber evidence="9">2.7.7.62</ecNumber>
    </recommendedName>
    <alternativeName>
        <fullName evidence="17">Adenosylcobinamide-phosphate guanylyltransferase</fullName>
    </alternativeName>
</protein>
<dbReference type="PIRSF" id="PIRSF006135">
    <property type="entry name" value="CobU"/>
    <property type="match status" value="1"/>
</dbReference>
<keyword evidence="13 20" id="KW-0418">Kinase</keyword>
<evidence type="ECO:0000256" key="14">
    <source>
        <dbReference type="ARBA" id="ARBA00022840"/>
    </source>
</evidence>
<comment type="catalytic activity">
    <reaction evidence="1">
        <text>adenosylcob(III)inamide + ATP = adenosylcob(III)inamide phosphate + ADP + H(+)</text>
        <dbReference type="Rhea" id="RHEA:15769"/>
        <dbReference type="ChEBI" id="CHEBI:2480"/>
        <dbReference type="ChEBI" id="CHEBI:15378"/>
        <dbReference type="ChEBI" id="CHEBI:30616"/>
        <dbReference type="ChEBI" id="CHEBI:58502"/>
        <dbReference type="ChEBI" id="CHEBI:456216"/>
        <dbReference type="EC" id="2.7.1.156"/>
    </reaction>
</comment>
<evidence type="ECO:0000256" key="13">
    <source>
        <dbReference type="ARBA" id="ARBA00022777"/>
    </source>
</evidence>
<dbReference type="NCBIfam" id="NF004469">
    <property type="entry name" value="PRK05800.1"/>
    <property type="match status" value="1"/>
</dbReference>
<dbReference type="GO" id="GO:0009236">
    <property type="term" value="P:cobalamin biosynthetic process"/>
    <property type="evidence" value="ECO:0007669"/>
    <property type="project" value="UniProtKB-UniPathway"/>
</dbReference>
<feature type="binding site" evidence="19">
    <location>
        <position position="63"/>
    </location>
    <ligand>
        <name>GTP</name>
        <dbReference type="ChEBI" id="CHEBI:37565"/>
    </ligand>
</feature>
<feature type="binding site" evidence="19">
    <location>
        <position position="85"/>
    </location>
    <ligand>
        <name>GTP</name>
        <dbReference type="ChEBI" id="CHEBI:37565"/>
    </ligand>
</feature>
<dbReference type="Pfam" id="PF02283">
    <property type="entry name" value="CobU"/>
    <property type="match status" value="1"/>
</dbReference>
<dbReference type="EMBL" id="ATBP01000152">
    <property type="protein sequence ID" value="ETR72403.1"/>
    <property type="molecule type" value="Genomic_DNA"/>
</dbReference>
<dbReference type="Gene3D" id="3.40.50.300">
    <property type="entry name" value="P-loop containing nucleotide triphosphate hydrolases"/>
    <property type="match status" value="1"/>
</dbReference>
<comment type="caution">
    <text evidence="20">The sequence shown here is derived from an EMBL/GenBank/DDBJ whole genome shotgun (WGS) entry which is preliminary data.</text>
</comment>
<evidence type="ECO:0000256" key="2">
    <source>
        <dbReference type="ARBA" id="ARBA00000711"/>
    </source>
</evidence>
<dbReference type="PANTHER" id="PTHR34848:SF1">
    <property type="entry name" value="BIFUNCTIONAL ADENOSYLCOBALAMIN BIOSYNTHESIS PROTEIN COBU"/>
    <property type="match status" value="1"/>
</dbReference>
<keyword evidence="12 19" id="KW-0547">Nucleotide-binding</keyword>
<evidence type="ECO:0000256" key="15">
    <source>
        <dbReference type="ARBA" id="ARBA00023134"/>
    </source>
</evidence>
<evidence type="ECO:0000256" key="16">
    <source>
        <dbReference type="ARBA" id="ARBA00029570"/>
    </source>
</evidence>
<keyword evidence="14" id="KW-0067">ATP-binding</keyword>
<evidence type="ECO:0000256" key="12">
    <source>
        <dbReference type="ARBA" id="ARBA00022741"/>
    </source>
</evidence>
<dbReference type="InterPro" id="IPR027417">
    <property type="entry name" value="P-loop_NTPase"/>
</dbReference>
<sequence>MKTIQFILGGCRSGKSKYALNYANKHWHSPKCFIATSEPLDNEMQSRITNHQKERGADWQTIECPIELSQVIQKESHQFSGMLIDCITLWINNLMCQKMKEPAIKKQIVLLLDAIQHSDCPIIIVSNEVGLGIVPDNFMARLYRDLVGYANQQIANIADQVVFMVAGIPIMNYHKS</sequence>